<evidence type="ECO:0000313" key="3">
    <source>
        <dbReference type="Proteomes" id="UP000825729"/>
    </source>
</evidence>
<dbReference type="Proteomes" id="UP000825729">
    <property type="component" value="Unassembled WGS sequence"/>
</dbReference>
<dbReference type="EMBL" id="JAINDJ010000004">
    <property type="protein sequence ID" value="KAG9449005.1"/>
    <property type="molecule type" value="Genomic_DNA"/>
</dbReference>
<name>A0AAV7ELN9_ARIFI</name>
<feature type="compositionally biased region" description="Basic and acidic residues" evidence="1">
    <location>
        <begin position="69"/>
        <end position="80"/>
    </location>
</feature>
<keyword evidence="3" id="KW-1185">Reference proteome</keyword>
<accession>A0AAV7ELN9</accession>
<evidence type="ECO:0000256" key="1">
    <source>
        <dbReference type="SAM" id="MobiDB-lite"/>
    </source>
</evidence>
<organism evidence="2 3">
    <name type="scientific">Aristolochia fimbriata</name>
    <name type="common">White veined hardy Dutchman's pipe vine</name>
    <dbReference type="NCBI Taxonomy" id="158543"/>
    <lineage>
        <taxon>Eukaryota</taxon>
        <taxon>Viridiplantae</taxon>
        <taxon>Streptophyta</taxon>
        <taxon>Embryophyta</taxon>
        <taxon>Tracheophyta</taxon>
        <taxon>Spermatophyta</taxon>
        <taxon>Magnoliopsida</taxon>
        <taxon>Magnoliidae</taxon>
        <taxon>Piperales</taxon>
        <taxon>Aristolochiaceae</taxon>
        <taxon>Aristolochia</taxon>
    </lineage>
</organism>
<protein>
    <submittedName>
        <fullName evidence="2">Uncharacterized protein</fullName>
    </submittedName>
</protein>
<dbReference type="AlphaFoldDB" id="A0AAV7ELN9"/>
<feature type="region of interest" description="Disordered" evidence="1">
    <location>
        <begin position="57"/>
        <end position="80"/>
    </location>
</feature>
<proteinExistence type="predicted"/>
<gene>
    <name evidence="2" type="ORF">H6P81_008970</name>
</gene>
<comment type="caution">
    <text evidence="2">The sequence shown here is derived from an EMBL/GenBank/DDBJ whole genome shotgun (WGS) entry which is preliminary data.</text>
</comment>
<evidence type="ECO:0000313" key="2">
    <source>
        <dbReference type="EMBL" id="KAG9449005.1"/>
    </source>
</evidence>
<sequence>MGAAQFANLLAYPQPAQAHHTIEFEAFFLEIKDLEEVEPLGQNNQAGEVGTRLTRHLRPSRGKTQQSEHVAEQRSEVGDAVREKCNKEERNRIGGDVVEIATETHFPGPIFEIMELPPLVLNPIPAARSPSHRQGLRRTCGSYCRVHERRRQRNPSGKRMSAVVENLENGGVVRRSRYSSSTSFHSFVICIY</sequence>
<reference evidence="2 3" key="1">
    <citation type="submission" date="2021-07" db="EMBL/GenBank/DDBJ databases">
        <title>The Aristolochia fimbriata genome: insights into angiosperm evolution, floral development and chemical biosynthesis.</title>
        <authorList>
            <person name="Jiao Y."/>
        </authorList>
    </citation>
    <scope>NUCLEOTIDE SEQUENCE [LARGE SCALE GENOMIC DNA]</scope>
    <source>
        <strain evidence="2">IBCAS-2021</strain>
        <tissue evidence="2">Leaf</tissue>
    </source>
</reference>